<evidence type="ECO:0000259" key="8">
    <source>
        <dbReference type="Pfam" id="PF09402"/>
    </source>
</evidence>
<dbReference type="InterPro" id="IPR025856">
    <property type="entry name" value="HeH/LEM_domain"/>
</dbReference>
<dbReference type="Pfam" id="PF12949">
    <property type="entry name" value="HeH"/>
    <property type="match status" value="1"/>
</dbReference>
<keyword evidence="6" id="KW-0539">Nucleus</keyword>
<evidence type="ECO:0000256" key="5">
    <source>
        <dbReference type="ARBA" id="ARBA00023136"/>
    </source>
</evidence>
<feature type="region of interest" description="Disordered" evidence="7">
    <location>
        <begin position="813"/>
        <end position="839"/>
    </location>
</feature>
<feature type="compositionally biased region" description="Pro residues" evidence="7">
    <location>
        <begin position="292"/>
        <end position="301"/>
    </location>
</feature>
<protein>
    <submittedName>
        <fullName evidence="10">Inner nuclear membrane protein enriched at telomere/subtelomere region</fullName>
    </submittedName>
</protein>
<feature type="compositionally biased region" description="Polar residues" evidence="7">
    <location>
        <begin position="278"/>
        <end position="287"/>
    </location>
</feature>
<gene>
    <name evidence="10" type="primary">SRC1</name>
    <name evidence="10" type="ORF">V5O48_013327</name>
</gene>
<name>A0ABR3F0D5_9AGAR</name>
<dbReference type="EMBL" id="JBAHYK010001286">
    <property type="protein sequence ID" value="KAL0568653.1"/>
    <property type="molecule type" value="Genomic_DNA"/>
</dbReference>
<proteinExistence type="predicted"/>
<evidence type="ECO:0000256" key="3">
    <source>
        <dbReference type="ARBA" id="ARBA00022692"/>
    </source>
</evidence>
<evidence type="ECO:0000256" key="4">
    <source>
        <dbReference type="ARBA" id="ARBA00022989"/>
    </source>
</evidence>
<dbReference type="Gene3D" id="1.10.10.1180">
    <property type="entry name" value="MAN1, winged-helix domain"/>
    <property type="match status" value="1"/>
</dbReference>
<dbReference type="Proteomes" id="UP001465976">
    <property type="component" value="Unassembled WGS sequence"/>
</dbReference>
<evidence type="ECO:0000256" key="6">
    <source>
        <dbReference type="ARBA" id="ARBA00023242"/>
    </source>
</evidence>
<feature type="region of interest" description="Disordered" evidence="7">
    <location>
        <begin position="76"/>
        <end position="321"/>
    </location>
</feature>
<evidence type="ECO:0000259" key="9">
    <source>
        <dbReference type="Pfam" id="PF12949"/>
    </source>
</evidence>
<keyword evidence="4" id="KW-1133">Transmembrane helix</keyword>
<feature type="compositionally biased region" description="Basic residues" evidence="7">
    <location>
        <begin position="227"/>
        <end position="241"/>
    </location>
</feature>
<feature type="domain" description="HeH/LEM" evidence="9">
    <location>
        <begin position="22"/>
        <end position="56"/>
    </location>
</feature>
<evidence type="ECO:0000256" key="7">
    <source>
        <dbReference type="SAM" id="MobiDB-lite"/>
    </source>
</evidence>
<keyword evidence="2" id="KW-0597">Phosphoprotein</keyword>
<evidence type="ECO:0000256" key="1">
    <source>
        <dbReference type="ARBA" id="ARBA00004540"/>
    </source>
</evidence>
<feature type="compositionally biased region" description="Basic and acidic residues" evidence="7">
    <location>
        <begin position="360"/>
        <end position="371"/>
    </location>
</feature>
<reference evidence="10 11" key="1">
    <citation type="submission" date="2024-02" db="EMBL/GenBank/DDBJ databases">
        <title>A draft genome for the cacao thread blight pathogen Marasmius crinis-equi.</title>
        <authorList>
            <person name="Cohen S.P."/>
            <person name="Baruah I.K."/>
            <person name="Amoako-Attah I."/>
            <person name="Bukari Y."/>
            <person name="Meinhardt L.W."/>
            <person name="Bailey B.A."/>
        </authorList>
    </citation>
    <scope>NUCLEOTIDE SEQUENCE [LARGE SCALE GENOMIC DNA]</scope>
    <source>
        <strain evidence="10 11">GH-76</strain>
    </source>
</reference>
<sequence>MSRLSAAQVIALGEYLEPDFEPSTLTISQLLGVLGYHNIVYPTPYSKPKLVQVFNEQVKRRASKFKKERIRKENSIASDDGITDGVTGEPLNRRKARPSTTDLLGASTNTTVRRSSRRLSRAPSEDEETSPVRPEPPKRRRSSAQPRLGGSSKQTTRPIEPPVVEESEPEEEELPIRKVGRTKKASDVSGEQNRRVSLAEDSGWEDNNIFQSGAESSSPVRPSPTRPKARRSSAVPRKSRKSMSAPPQASPQREQDYNPPPLSPSRSRFEPDIPTFRTPASTRTSGRSSFVPTPPSPPKPALPAQASPLQFDEDLVHEDEAPVHALDTLDEANEEPQLESANHADPEEEEAEEEEEEEEKSDRNEEAELDNKQVVAIQKRIAEGGRPISPPAVDPALLDDVKPMPLLIRLIIYALVALASYTGYQHKIENASIGYCDAGADTNARLEQLKSQRAAIESCNAENRTFLHPNDPDSPPCPPLPILPFVHTCTPCPEHAVCSGHALACEKPYILKPPFPFSFLLPSSTDPTNVNISLSASALSEIRPEEMAWKIISELTDGLPGLGSVGVVPSCVEDPRRKKHIGVLGKGIERALALERGTRLCHSESEGPVKDVDGAEARRWGIPLKKLQKRFRPEGQVVNYDDIFQEAVQQLVQWGGVTIGEDSEGERYLAHKSPLLTWDCQIKVKSREVWEEWRLTVFGTLGLLVFILLSRSRRARRQLDNQRVAGLAQVALDTLRHQEFSYHVDPVSVPQPYLSSVQLRDLVLQEEHDVKVRKRLWEKVERVVEGNANVRANEEEVTGGDHMRAWRWVGATGLPTGTPNTPLRLQSSGSPASETPQEF</sequence>
<feature type="region of interest" description="Disordered" evidence="7">
    <location>
        <begin position="333"/>
        <end position="372"/>
    </location>
</feature>
<feature type="domain" description="Man1/Src1-like C-terminal" evidence="8">
    <location>
        <begin position="416"/>
        <end position="810"/>
    </location>
</feature>
<feature type="compositionally biased region" description="Acidic residues" evidence="7">
    <location>
        <begin position="346"/>
        <end position="359"/>
    </location>
</feature>
<comment type="caution">
    <text evidence="10">The sequence shown here is derived from an EMBL/GenBank/DDBJ whole genome shotgun (WGS) entry which is preliminary data.</text>
</comment>
<dbReference type="InterPro" id="IPR018996">
    <property type="entry name" value="Man1/Src1-like_C"/>
</dbReference>
<dbReference type="InterPro" id="IPR044780">
    <property type="entry name" value="Heh2/Src1"/>
</dbReference>
<comment type="subcellular location">
    <subcellularLocation>
        <location evidence="1">Nucleus inner membrane</location>
    </subcellularLocation>
</comment>
<accession>A0ABR3F0D5</accession>
<keyword evidence="5" id="KW-0472">Membrane</keyword>
<keyword evidence="3" id="KW-0812">Transmembrane</keyword>
<feature type="compositionally biased region" description="Polar residues" evidence="7">
    <location>
        <begin position="826"/>
        <end position="839"/>
    </location>
</feature>
<dbReference type="InterPro" id="IPR041885">
    <property type="entry name" value="MAN1_winged_helix_dom"/>
</dbReference>
<feature type="compositionally biased region" description="Low complexity" evidence="7">
    <location>
        <begin position="813"/>
        <end position="825"/>
    </location>
</feature>
<dbReference type="Pfam" id="PF09402">
    <property type="entry name" value="MSC"/>
    <property type="match status" value="1"/>
</dbReference>
<evidence type="ECO:0000313" key="11">
    <source>
        <dbReference type="Proteomes" id="UP001465976"/>
    </source>
</evidence>
<dbReference type="PANTHER" id="PTHR47808">
    <property type="entry name" value="INNER NUCLEAR MEMBRANE PROTEIN HEH2-RELATED"/>
    <property type="match status" value="1"/>
</dbReference>
<keyword evidence="11" id="KW-1185">Reference proteome</keyword>
<evidence type="ECO:0000256" key="2">
    <source>
        <dbReference type="ARBA" id="ARBA00022553"/>
    </source>
</evidence>
<organism evidence="10 11">
    <name type="scientific">Marasmius crinis-equi</name>
    <dbReference type="NCBI Taxonomy" id="585013"/>
    <lineage>
        <taxon>Eukaryota</taxon>
        <taxon>Fungi</taxon>
        <taxon>Dikarya</taxon>
        <taxon>Basidiomycota</taxon>
        <taxon>Agaricomycotina</taxon>
        <taxon>Agaricomycetes</taxon>
        <taxon>Agaricomycetidae</taxon>
        <taxon>Agaricales</taxon>
        <taxon>Marasmiineae</taxon>
        <taxon>Marasmiaceae</taxon>
        <taxon>Marasmius</taxon>
    </lineage>
</organism>
<dbReference type="CDD" id="cd12935">
    <property type="entry name" value="LEM_like"/>
    <property type="match status" value="1"/>
</dbReference>
<dbReference type="PANTHER" id="PTHR47808:SF2">
    <property type="entry name" value="LEM DOMAIN-CONTAINING PROTEIN 2"/>
    <property type="match status" value="1"/>
</dbReference>
<feature type="compositionally biased region" description="Acidic residues" evidence="7">
    <location>
        <begin position="163"/>
        <end position="173"/>
    </location>
</feature>
<evidence type="ECO:0000313" key="10">
    <source>
        <dbReference type="EMBL" id="KAL0568653.1"/>
    </source>
</evidence>